<evidence type="ECO:0000313" key="2">
    <source>
        <dbReference type="Proteomes" id="UP000002872"/>
    </source>
</evidence>
<protein>
    <submittedName>
        <fullName evidence="1">Uncharacterized protein</fullName>
    </submittedName>
</protein>
<dbReference type="EMBL" id="GL870879">
    <property type="protein sequence ID" value="EIJ88253.1"/>
    <property type="molecule type" value="Genomic_DNA"/>
</dbReference>
<reference evidence="1" key="1">
    <citation type="submission" date="2011-01" db="EMBL/GenBank/DDBJ databases">
        <title>The Genome Sequence of Nematocida parisii strain ERTm3.</title>
        <authorList>
            <consortium name="The Broad Institute Genome Sequencing Platform"/>
            <consortium name="The Broad Institute Genome Sequencing Center for Infectious Disease"/>
            <person name="Cuomo C."/>
            <person name="Troemel E."/>
            <person name="Young S.K."/>
            <person name="Zeng Q."/>
            <person name="Gargeya S."/>
            <person name="Fitzgerald M."/>
            <person name="Haas B."/>
            <person name="Abouelleil A."/>
            <person name="Alvarado L."/>
            <person name="Arachchi H.M."/>
            <person name="Berlin A."/>
            <person name="Chapman S.B."/>
            <person name="Gearin G."/>
            <person name="Goldberg J."/>
            <person name="Griggs A."/>
            <person name="Gujja S."/>
            <person name="Hansen M."/>
            <person name="Heiman D."/>
            <person name="Howarth C."/>
            <person name="Larimer J."/>
            <person name="Lui A."/>
            <person name="MacDonald P.J.P."/>
            <person name="McCowen C."/>
            <person name="Montmayeur A."/>
            <person name="Murphy C."/>
            <person name="Neiman D."/>
            <person name="Pearson M."/>
            <person name="Priest M."/>
            <person name="Roberts A."/>
            <person name="Saif S."/>
            <person name="Shea T."/>
            <person name="Sisk P."/>
            <person name="Stolte C."/>
            <person name="Sykes S."/>
            <person name="Wortman J."/>
            <person name="Nusbaum C."/>
            <person name="Birren B."/>
        </authorList>
    </citation>
    <scope>NUCLEOTIDE SEQUENCE</scope>
    <source>
        <strain evidence="1">ERTm3</strain>
    </source>
</reference>
<dbReference type="AlphaFoldDB" id="I3EGA6"/>
<proteinExistence type="predicted"/>
<dbReference type="Proteomes" id="UP000002872">
    <property type="component" value="Unassembled WGS sequence"/>
</dbReference>
<dbReference type="InParanoid" id="I3EGA6"/>
<keyword evidence="2" id="KW-1185">Reference proteome</keyword>
<sequence>MKLLSVLIILIILINIALGYTVMVISYEAIFKKTMFSAVVKYFSPTSKKPVHRKPYVNMTRRKSGLDSSY</sequence>
<dbReference type="VEuPathDB" id="MicrosporidiaDB:NEQG_01697"/>
<organism evidence="1 2">
    <name type="scientific">Nematocida parisii (strain ERTm3)</name>
    <name type="common">Nematode killer fungus</name>
    <dbReference type="NCBI Taxonomy" id="935791"/>
    <lineage>
        <taxon>Eukaryota</taxon>
        <taxon>Fungi</taxon>
        <taxon>Fungi incertae sedis</taxon>
        <taxon>Microsporidia</taxon>
        <taxon>Nematocida</taxon>
    </lineage>
</organism>
<dbReference type="OrthoDB" id="10342991at2759"/>
<gene>
    <name evidence="1" type="ORF">NEQG_01697</name>
</gene>
<dbReference type="HOGENOM" id="CLU_2758379_0_0_1"/>
<evidence type="ECO:0000313" key="1">
    <source>
        <dbReference type="EMBL" id="EIJ88253.1"/>
    </source>
</evidence>
<accession>I3EGA6</accession>
<name>I3EGA6_NEMP3</name>